<proteinExistence type="inferred from homology"/>
<dbReference type="Pfam" id="PF04333">
    <property type="entry name" value="MlaA"/>
    <property type="match status" value="1"/>
</dbReference>
<reference evidence="4" key="1">
    <citation type="submission" date="2023-03" db="EMBL/GenBank/DDBJ databases">
        <authorList>
            <person name="Cleenwerck I."/>
        </authorList>
    </citation>
    <scope>NUCLEOTIDE SEQUENCE</scope>
    <source>
        <strain evidence="4">LMG 32879</strain>
    </source>
</reference>
<accession>A0AA35Y3K9</accession>
<dbReference type="RefSeq" id="WP_289841779.1">
    <property type="nucleotide sequence ID" value="NZ_CATKSH010000009.1"/>
</dbReference>
<organism evidence="4 5">
    <name type="scientific">Brytella acorum</name>
    <dbReference type="NCBI Taxonomy" id="2959299"/>
    <lineage>
        <taxon>Bacteria</taxon>
        <taxon>Pseudomonadati</taxon>
        <taxon>Pseudomonadota</taxon>
        <taxon>Alphaproteobacteria</taxon>
        <taxon>Acetobacterales</taxon>
        <taxon>Acetobacteraceae</taxon>
        <taxon>Brytella</taxon>
    </lineage>
</organism>
<dbReference type="PANTHER" id="PTHR30035:SF3">
    <property type="entry name" value="INTERMEMBRANE PHOSPHOLIPID TRANSPORT SYSTEM LIPOPROTEIN MLAA"/>
    <property type="match status" value="1"/>
</dbReference>
<dbReference type="PANTHER" id="PTHR30035">
    <property type="entry name" value="LIPOPROTEIN VACJ-RELATED"/>
    <property type="match status" value="1"/>
</dbReference>
<feature type="region of interest" description="Disordered" evidence="3">
    <location>
        <begin position="11"/>
        <end position="31"/>
    </location>
</feature>
<keyword evidence="5" id="KW-1185">Reference proteome</keyword>
<dbReference type="InterPro" id="IPR007428">
    <property type="entry name" value="MlaA"/>
</dbReference>
<evidence type="ECO:0000256" key="2">
    <source>
        <dbReference type="ARBA" id="ARBA00022729"/>
    </source>
</evidence>
<protein>
    <submittedName>
        <fullName evidence="4">VacJ family lipoprotein</fullName>
    </submittedName>
</protein>
<evidence type="ECO:0000256" key="1">
    <source>
        <dbReference type="ARBA" id="ARBA00010634"/>
    </source>
</evidence>
<dbReference type="AlphaFoldDB" id="A0AA35Y3K9"/>
<comment type="similarity">
    <text evidence="1">Belongs to the MlaA family.</text>
</comment>
<keyword evidence="2" id="KW-0732">Signal</keyword>
<dbReference type="Proteomes" id="UP001176960">
    <property type="component" value="Unassembled WGS sequence"/>
</dbReference>
<gene>
    <name evidence="4" type="ORF">LMG32879_001788</name>
</gene>
<feature type="compositionally biased region" description="Basic and acidic residues" evidence="3">
    <location>
        <begin position="13"/>
        <end position="24"/>
    </location>
</feature>
<evidence type="ECO:0000256" key="3">
    <source>
        <dbReference type="SAM" id="MobiDB-lite"/>
    </source>
</evidence>
<dbReference type="GO" id="GO:0016020">
    <property type="term" value="C:membrane"/>
    <property type="evidence" value="ECO:0007669"/>
    <property type="project" value="InterPro"/>
</dbReference>
<evidence type="ECO:0000313" key="5">
    <source>
        <dbReference type="Proteomes" id="UP001176960"/>
    </source>
</evidence>
<comment type="caution">
    <text evidence="4">The sequence shown here is derived from an EMBL/GenBank/DDBJ whole genome shotgun (WGS) entry which is preliminary data.</text>
</comment>
<sequence>MHAGLDGLLFPHAEPRQDRADRKASASTRKKKLARVGAGVLAMLGLSACASLKNPPPKDPEALAEYKEANDPYEPLNRKMFDLQMWAYHNALRPVAKGWAWAVPKFARDSIDNLNQTWNEPVAFFSDVGAGKPRRAGDSFVRFVVNMTAGLGGFIDVATKIGYPERDADPGMVLAMWGVPSGPYLFVPGMGPNTLRDAAANGAISIGLSPINYVPRGYGLLTFNWAYNIAGRLDGFANATDAIDNVERDSLDPYSFIRSAWQQQHASQVEAFRNDNRHTVPDWYN</sequence>
<evidence type="ECO:0000313" key="4">
    <source>
        <dbReference type="EMBL" id="CAI9120947.1"/>
    </source>
</evidence>
<name>A0AA35Y3K9_9PROT</name>
<dbReference type="EMBL" id="CATKSH010000009">
    <property type="protein sequence ID" value="CAI9120947.1"/>
    <property type="molecule type" value="Genomic_DNA"/>
</dbReference>
<dbReference type="PRINTS" id="PR01805">
    <property type="entry name" value="VACJLIPOPROT"/>
</dbReference>
<dbReference type="GO" id="GO:0120010">
    <property type="term" value="P:intermembrane phospholipid transfer"/>
    <property type="evidence" value="ECO:0007669"/>
    <property type="project" value="TreeGrafter"/>
</dbReference>
<keyword evidence="4" id="KW-0449">Lipoprotein</keyword>